<gene>
    <name evidence="2" type="ORF">HHL28_09520</name>
</gene>
<proteinExistence type="predicted"/>
<dbReference type="Proteomes" id="UP000501891">
    <property type="component" value="Chromosome"/>
</dbReference>
<dbReference type="KEGG" id="acru:HHL28_09520"/>
<organism evidence="2 3">
    <name type="scientific">Aerophototrophica crusticola</name>
    <dbReference type="NCBI Taxonomy" id="1709002"/>
    <lineage>
        <taxon>Bacteria</taxon>
        <taxon>Pseudomonadati</taxon>
        <taxon>Pseudomonadota</taxon>
        <taxon>Alphaproteobacteria</taxon>
        <taxon>Rhodospirillales</taxon>
        <taxon>Rhodospirillaceae</taxon>
        <taxon>Aerophototrophica</taxon>
    </lineage>
</organism>
<evidence type="ECO:0000256" key="1">
    <source>
        <dbReference type="SAM" id="SignalP"/>
    </source>
</evidence>
<evidence type="ECO:0000313" key="2">
    <source>
        <dbReference type="EMBL" id="QJE73296.1"/>
    </source>
</evidence>
<dbReference type="EMBL" id="CP051775">
    <property type="protein sequence ID" value="QJE73296.1"/>
    <property type="molecule type" value="Genomic_DNA"/>
</dbReference>
<name>A0A858R8E4_9PROT</name>
<reference evidence="2" key="1">
    <citation type="submission" date="2020-04" db="EMBL/GenBank/DDBJ databases">
        <title>A desert anoxygenic phototrophic bacterium fixes CO2 using RubisCO under aerobic conditions.</title>
        <authorList>
            <person name="Tang K."/>
        </authorList>
    </citation>
    <scope>NUCLEOTIDE SEQUENCE [LARGE SCALE GENOMIC DNA]</scope>
    <source>
        <strain evidence="2">MIMtkB3</strain>
    </source>
</reference>
<dbReference type="AlphaFoldDB" id="A0A858R8E4"/>
<protein>
    <recommendedName>
        <fullName evidence="4">DUF3718 domain-containing protein</fullName>
    </recommendedName>
</protein>
<evidence type="ECO:0008006" key="4">
    <source>
        <dbReference type="Google" id="ProtNLM"/>
    </source>
</evidence>
<feature type="chain" id="PRO_5032366688" description="DUF3718 domain-containing protein" evidence="1">
    <location>
        <begin position="21"/>
        <end position="123"/>
    </location>
</feature>
<accession>A0A858R8E4</accession>
<sequence length="123" mass="13381">MLRLAIAAAIALAVSSPALAQEAEPKKDKGITCIPLRDIDRTETIDSKTILVKLRGKDRYQRISLANRCTGLLFNGFSFATSTNDLCSTDPLRVVEPGSQFCLIDSIDPITAEQADALRMAKK</sequence>
<keyword evidence="1" id="KW-0732">Signal</keyword>
<keyword evidence="3" id="KW-1185">Reference proteome</keyword>
<evidence type="ECO:0000313" key="3">
    <source>
        <dbReference type="Proteomes" id="UP000501891"/>
    </source>
</evidence>
<feature type="signal peptide" evidence="1">
    <location>
        <begin position="1"/>
        <end position="20"/>
    </location>
</feature>